<dbReference type="EMBL" id="LWCA01000885">
    <property type="protein sequence ID" value="OAF66594.1"/>
    <property type="molecule type" value="Genomic_DNA"/>
</dbReference>
<dbReference type="GO" id="GO:0005634">
    <property type="term" value="C:nucleus"/>
    <property type="evidence" value="ECO:0007669"/>
    <property type="project" value="TreeGrafter"/>
</dbReference>
<reference evidence="2 3" key="1">
    <citation type="submission" date="2016-04" db="EMBL/GenBank/DDBJ databases">
        <title>The genome of Intoshia linei affirms orthonectids as highly simplified spiralians.</title>
        <authorList>
            <person name="Mikhailov K.V."/>
            <person name="Slusarev G.S."/>
            <person name="Nikitin M.A."/>
            <person name="Logacheva M.D."/>
            <person name="Penin A."/>
            <person name="Aleoshin V."/>
            <person name="Panchin Y.V."/>
        </authorList>
    </citation>
    <scope>NUCLEOTIDE SEQUENCE [LARGE SCALE GENOMIC DNA]</scope>
    <source>
        <strain evidence="2">Intl2013</strain>
        <tissue evidence="2">Whole animal</tissue>
    </source>
</reference>
<dbReference type="PANTHER" id="PTHR11215">
    <property type="entry name" value="METAL DEPENDENT HYDROLASE - RELATED"/>
    <property type="match status" value="1"/>
</dbReference>
<protein>
    <submittedName>
        <fullName evidence="2">UPF0160 protein MYG1, mitochondrial</fullName>
    </submittedName>
</protein>
<evidence type="ECO:0000313" key="2">
    <source>
        <dbReference type="EMBL" id="OAF66594.1"/>
    </source>
</evidence>
<dbReference type="AlphaFoldDB" id="A0A177AZJ7"/>
<dbReference type="InterPro" id="IPR003226">
    <property type="entry name" value="MYG1_exonuclease"/>
</dbReference>
<name>A0A177AZJ7_9BILA</name>
<sequence length="365" mass="41267">MTTTSELDVNVPTGPNSLNVNSKQVNNILGEYDLPDETKLGSYIPTLAVHDGAFHCDDVMAIAMLKVIPRLTDAKIVRSRNFEVLNECDYVMDVGGVYNHSERRYDHHQRGFNESVSSLDPTKLSTVKLSSAGLIFYHYGLEIIAAVINDHPNVDKCLVIFDKMYTSFIQEIDGIDNGINPYPNISQSPLYTINTGLSKRISRMNPTSDDNYDEHFLKAVDYAQKEFVATVKYYADSWYSTYEIVKFAINDRFAIHESGAVLELDIKGNFREHILTVEKDLGIEGQILFVIIEKSDSWRVSCVPVRLDSFESRKPLLEEWRGYHNNDLQNICGIPDAVFVHHSGFCGGCISKESTLKMIEMTLNL</sequence>
<gene>
    <name evidence="2" type="ORF">A3Q56_05679</name>
</gene>
<dbReference type="Pfam" id="PF03690">
    <property type="entry name" value="MYG1_exonuc"/>
    <property type="match status" value="1"/>
</dbReference>
<dbReference type="PANTHER" id="PTHR11215:SF1">
    <property type="entry name" value="MYG1 EXONUCLEASE"/>
    <property type="match status" value="1"/>
</dbReference>
<organism evidence="2 3">
    <name type="scientific">Intoshia linei</name>
    <dbReference type="NCBI Taxonomy" id="1819745"/>
    <lineage>
        <taxon>Eukaryota</taxon>
        <taxon>Metazoa</taxon>
        <taxon>Spiralia</taxon>
        <taxon>Lophotrochozoa</taxon>
        <taxon>Mesozoa</taxon>
        <taxon>Orthonectida</taxon>
        <taxon>Rhopaluridae</taxon>
        <taxon>Intoshia</taxon>
    </lineage>
</organism>
<comment type="caution">
    <text evidence="2">The sequence shown here is derived from an EMBL/GenBank/DDBJ whole genome shotgun (WGS) entry which is preliminary data.</text>
</comment>
<proteinExistence type="inferred from homology"/>
<dbReference type="Proteomes" id="UP000078046">
    <property type="component" value="Unassembled WGS sequence"/>
</dbReference>
<keyword evidence="3" id="KW-1185">Reference proteome</keyword>
<accession>A0A177AZJ7</accession>
<dbReference type="OrthoDB" id="10265310at2759"/>
<evidence type="ECO:0000256" key="1">
    <source>
        <dbReference type="ARBA" id="ARBA00010105"/>
    </source>
</evidence>
<comment type="similarity">
    <text evidence="1">Belongs to the MYG1 family.</text>
</comment>
<dbReference type="GO" id="GO:0005737">
    <property type="term" value="C:cytoplasm"/>
    <property type="evidence" value="ECO:0007669"/>
    <property type="project" value="TreeGrafter"/>
</dbReference>
<evidence type="ECO:0000313" key="3">
    <source>
        <dbReference type="Proteomes" id="UP000078046"/>
    </source>
</evidence>